<feature type="compositionally biased region" description="Basic residues" evidence="1">
    <location>
        <begin position="30"/>
        <end position="39"/>
    </location>
</feature>
<feature type="region of interest" description="Disordered" evidence="1">
    <location>
        <begin position="70"/>
        <end position="118"/>
    </location>
</feature>
<feature type="region of interest" description="Disordered" evidence="1">
    <location>
        <begin position="1"/>
        <end position="44"/>
    </location>
</feature>
<comment type="caution">
    <text evidence="2">The sequence shown here is derived from an EMBL/GenBank/DDBJ whole genome shotgun (WGS) entry which is preliminary data.</text>
</comment>
<evidence type="ECO:0000256" key="1">
    <source>
        <dbReference type="SAM" id="MobiDB-lite"/>
    </source>
</evidence>
<evidence type="ECO:0000313" key="3">
    <source>
        <dbReference type="Proteomes" id="UP001140949"/>
    </source>
</evidence>
<gene>
    <name evidence="2" type="ORF">M6B38_163985</name>
</gene>
<evidence type="ECO:0000313" key="2">
    <source>
        <dbReference type="EMBL" id="KAJ6808998.1"/>
    </source>
</evidence>
<proteinExistence type="predicted"/>
<feature type="compositionally biased region" description="Polar residues" evidence="1">
    <location>
        <begin position="1"/>
        <end position="10"/>
    </location>
</feature>
<feature type="compositionally biased region" description="Polar residues" evidence="1">
    <location>
        <begin position="76"/>
        <end position="85"/>
    </location>
</feature>
<name>A0AAX6EYJ7_IRIPA</name>
<dbReference type="EMBL" id="JANAVB010033217">
    <property type="protein sequence ID" value="KAJ6808998.1"/>
    <property type="molecule type" value="Genomic_DNA"/>
</dbReference>
<keyword evidence="3" id="KW-1185">Reference proteome</keyword>
<reference evidence="2" key="1">
    <citation type="journal article" date="2023" name="GigaByte">
        <title>Genome assembly of the bearded iris, Iris pallida Lam.</title>
        <authorList>
            <person name="Bruccoleri R.E."/>
            <person name="Oakeley E.J."/>
            <person name="Faust A.M.E."/>
            <person name="Altorfer M."/>
            <person name="Dessus-Babus S."/>
            <person name="Burckhardt D."/>
            <person name="Oertli M."/>
            <person name="Naumann U."/>
            <person name="Petersen F."/>
            <person name="Wong J."/>
        </authorList>
    </citation>
    <scope>NUCLEOTIDE SEQUENCE</scope>
    <source>
        <strain evidence="2">GSM-AAB239-AS_SAM_17_03QT</strain>
    </source>
</reference>
<dbReference type="AlphaFoldDB" id="A0AAX6EYJ7"/>
<organism evidence="2 3">
    <name type="scientific">Iris pallida</name>
    <name type="common">Sweet iris</name>
    <dbReference type="NCBI Taxonomy" id="29817"/>
    <lineage>
        <taxon>Eukaryota</taxon>
        <taxon>Viridiplantae</taxon>
        <taxon>Streptophyta</taxon>
        <taxon>Embryophyta</taxon>
        <taxon>Tracheophyta</taxon>
        <taxon>Spermatophyta</taxon>
        <taxon>Magnoliopsida</taxon>
        <taxon>Liliopsida</taxon>
        <taxon>Asparagales</taxon>
        <taxon>Iridaceae</taxon>
        <taxon>Iridoideae</taxon>
        <taxon>Irideae</taxon>
        <taxon>Iris</taxon>
    </lineage>
</organism>
<protein>
    <submittedName>
        <fullName evidence="2">Uncharacterized protein</fullName>
    </submittedName>
</protein>
<dbReference type="Proteomes" id="UP001140949">
    <property type="component" value="Unassembled WGS sequence"/>
</dbReference>
<reference evidence="2" key="2">
    <citation type="submission" date="2023-04" db="EMBL/GenBank/DDBJ databases">
        <authorList>
            <person name="Bruccoleri R.E."/>
            <person name="Oakeley E.J."/>
            <person name="Faust A.-M."/>
            <person name="Dessus-Babus S."/>
            <person name="Altorfer M."/>
            <person name="Burckhardt D."/>
            <person name="Oertli M."/>
            <person name="Naumann U."/>
            <person name="Petersen F."/>
            <person name="Wong J."/>
        </authorList>
    </citation>
    <scope>NUCLEOTIDE SEQUENCE</scope>
    <source>
        <strain evidence="2">GSM-AAB239-AS_SAM_17_03QT</strain>
        <tissue evidence="2">Leaf</tissue>
    </source>
</reference>
<feature type="compositionally biased region" description="Pro residues" evidence="1">
    <location>
        <begin position="109"/>
        <end position="118"/>
    </location>
</feature>
<accession>A0AAX6EYJ7</accession>
<sequence>MIISPSPSTSRADHPITISRPNNITTSSSNHHHYHHHQPSQHPKLLSCPDPCVCVIPILFQDYTLQTNHVSDTDTSHQNPQTVITTRPPPPTYLAGESLHVRRSRPSSWSPPPPSCRT</sequence>